<reference evidence="1 2" key="1">
    <citation type="submission" date="2019-02" db="EMBL/GenBank/DDBJ databases">
        <title>The Batch Genome Submission of Acinetobacter spp. strains.</title>
        <authorList>
            <person name="Qin J."/>
            <person name="Hu Y."/>
            <person name="Ye H."/>
            <person name="Wei L."/>
            <person name="Feng Y."/>
            <person name="Zong Z."/>
        </authorList>
    </citation>
    <scope>NUCLEOTIDE SEQUENCE [LARGE SCALE GENOMIC DNA]</scope>
    <source>
        <strain evidence="1 2">WCHABo060081</strain>
    </source>
</reference>
<organism evidence="1 2">
    <name type="scientific">Acinetobacter bouvetii</name>
    <dbReference type="NCBI Taxonomy" id="202951"/>
    <lineage>
        <taxon>Bacteria</taxon>
        <taxon>Pseudomonadati</taxon>
        <taxon>Pseudomonadota</taxon>
        <taxon>Gammaproteobacteria</taxon>
        <taxon>Moraxellales</taxon>
        <taxon>Moraxellaceae</taxon>
        <taxon>Acinetobacter</taxon>
    </lineage>
</organism>
<evidence type="ECO:0000313" key="1">
    <source>
        <dbReference type="EMBL" id="RZG64667.1"/>
    </source>
</evidence>
<accession>A0A4Q7ARE1</accession>
<name>A0A4Q7ARE1_9GAMM</name>
<dbReference type="EMBL" id="SGSU01000021">
    <property type="protein sequence ID" value="RZG64667.1"/>
    <property type="molecule type" value="Genomic_DNA"/>
</dbReference>
<gene>
    <name evidence="1" type="ORF">EXE25_15950</name>
</gene>
<dbReference type="Proteomes" id="UP000293483">
    <property type="component" value="Unassembled WGS sequence"/>
</dbReference>
<proteinExistence type="predicted"/>
<protein>
    <submittedName>
        <fullName evidence="1">Uncharacterized protein</fullName>
    </submittedName>
</protein>
<dbReference type="RefSeq" id="WP_130147968.1">
    <property type="nucleotide sequence ID" value="NZ_SGSU01000021.1"/>
</dbReference>
<sequence>MSEFHKEVGTLFGLSEQQSAQLEQGLNQLVHEFSTAAQVENQSFSADFYQKFQQLAAQNGLSEADIEPLVNVLYFTEDHQQAVTYIVPSFYNSGGDREVFSDTYQLMMEDLQQSL</sequence>
<evidence type="ECO:0000313" key="2">
    <source>
        <dbReference type="Proteomes" id="UP000293483"/>
    </source>
</evidence>
<dbReference type="AlphaFoldDB" id="A0A4Q7ARE1"/>
<comment type="caution">
    <text evidence="1">The sequence shown here is derived from an EMBL/GenBank/DDBJ whole genome shotgun (WGS) entry which is preliminary data.</text>
</comment>